<sequence length="363" mass="36604">MSGVTEPATVAAAPPAGAVPPSATTAGRGVVPLRPLQVGEILDGAVTAMRTHPGVMLGMSAIVVAAGQAIAIPLDFLYLRFLAGLVNDDTTLGSGTGINDLALLRPSVLLNALIVSLLVGLLTTAVSRAVLGRPVTLGEVWRLTRPRLPRLLGLSLLIFVTLFGGLMLAILPGALVAASGNAAGALLLLLGIGAGVAFAVNRWVAWSLAGAALVLEDQPVRKALRRSSVLVKGGWWRVLGISVLALLISELVAGVLSVVEQVVVGSNLSPVSANGDGTYSGHHVAVGYVFLGALFSAAIQAVVSPFAASVTALQYVDRRMRREGLDIQLAMNARARTGAVEAAGAGAGAPPTAGVGPGTGSAA</sequence>
<feature type="transmembrane region" description="Helical" evidence="2">
    <location>
        <begin position="108"/>
        <end position="131"/>
    </location>
</feature>
<dbReference type="RefSeq" id="WP_344671763.1">
    <property type="nucleotide sequence ID" value="NZ_BAAAQN010000092.1"/>
</dbReference>
<reference evidence="4" key="1">
    <citation type="journal article" date="2019" name="Int. J. Syst. Evol. Microbiol.">
        <title>The Global Catalogue of Microorganisms (GCM) 10K type strain sequencing project: providing services to taxonomists for standard genome sequencing and annotation.</title>
        <authorList>
            <consortium name="The Broad Institute Genomics Platform"/>
            <consortium name="The Broad Institute Genome Sequencing Center for Infectious Disease"/>
            <person name="Wu L."/>
            <person name="Ma J."/>
        </authorList>
    </citation>
    <scope>NUCLEOTIDE SEQUENCE [LARGE SCALE GENOMIC DNA]</scope>
    <source>
        <strain evidence="4">JCM 16014</strain>
    </source>
</reference>
<dbReference type="Proteomes" id="UP001500751">
    <property type="component" value="Unassembled WGS sequence"/>
</dbReference>
<evidence type="ECO:0000256" key="2">
    <source>
        <dbReference type="SAM" id="Phobius"/>
    </source>
</evidence>
<dbReference type="PANTHER" id="PTHR33133:SF1">
    <property type="entry name" value="EXPRESSED PROTEIN-RELATED"/>
    <property type="match status" value="1"/>
</dbReference>
<gene>
    <name evidence="3" type="ORF">GCM10009839_88480</name>
</gene>
<keyword evidence="2" id="KW-0472">Membrane</keyword>
<feature type="compositionally biased region" description="Low complexity" evidence="1">
    <location>
        <begin position="344"/>
        <end position="354"/>
    </location>
</feature>
<feature type="transmembrane region" description="Helical" evidence="2">
    <location>
        <begin position="182"/>
        <end position="215"/>
    </location>
</feature>
<protein>
    <recommendedName>
        <fullName evidence="5">Glycerophosphoryl diester phosphodiesterase membrane domain-containing protein</fullName>
    </recommendedName>
</protein>
<feature type="region of interest" description="Disordered" evidence="1">
    <location>
        <begin position="344"/>
        <end position="363"/>
    </location>
</feature>
<evidence type="ECO:0000313" key="4">
    <source>
        <dbReference type="Proteomes" id="UP001500751"/>
    </source>
</evidence>
<keyword evidence="4" id="KW-1185">Reference proteome</keyword>
<organism evidence="3 4">
    <name type="scientific">Catenulispora yoronensis</name>
    <dbReference type="NCBI Taxonomy" id="450799"/>
    <lineage>
        <taxon>Bacteria</taxon>
        <taxon>Bacillati</taxon>
        <taxon>Actinomycetota</taxon>
        <taxon>Actinomycetes</taxon>
        <taxon>Catenulisporales</taxon>
        <taxon>Catenulisporaceae</taxon>
        <taxon>Catenulispora</taxon>
    </lineage>
</organism>
<feature type="transmembrane region" description="Helical" evidence="2">
    <location>
        <begin position="151"/>
        <end position="176"/>
    </location>
</feature>
<comment type="caution">
    <text evidence="3">The sequence shown here is derived from an EMBL/GenBank/DDBJ whole genome shotgun (WGS) entry which is preliminary data.</text>
</comment>
<evidence type="ECO:0008006" key="5">
    <source>
        <dbReference type="Google" id="ProtNLM"/>
    </source>
</evidence>
<evidence type="ECO:0000313" key="3">
    <source>
        <dbReference type="EMBL" id="GAA2063506.1"/>
    </source>
</evidence>
<accession>A0ABP5H2W2</accession>
<feature type="transmembrane region" description="Helical" evidence="2">
    <location>
        <begin position="288"/>
        <end position="313"/>
    </location>
</feature>
<keyword evidence="2" id="KW-1133">Transmembrane helix</keyword>
<proteinExistence type="predicted"/>
<keyword evidence="2" id="KW-0812">Transmembrane</keyword>
<dbReference type="EMBL" id="BAAAQN010000092">
    <property type="protein sequence ID" value="GAA2063506.1"/>
    <property type="molecule type" value="Genomic_DNA"/>
</dbReference>
<dbReference type="PANTHER" id="PTHR33133">
    <property type="entry name" value="OS08G0107100 PROTEIN-RELATED"/>
    <property type="match status" value="1"/>
</dbReference>
<name>A0ABP5H2W2_9ACTN</name>
<feature type="transmembrane region" description="Helical" evidence="2">
    <location>
        <begin position="55"/>
        <end position="79"/>
    </location>
</feature>
<evidence type="ECO:0000256" key="1">
    <source>
        <dbReference type="SAM" id="MobiDB-lite"/>
    </source>
</evidence>
<feature type="transmembrane region" description="Helical" evidence="2">
    <location>
        <begin position="235"/>
        <end position="259"/>
    </location>
</feature>
<feature type="region of interest" description="Disordered" evidence="1">
    <location>
        <begin position="1"/>
        <end position="24"/>
    </location>
</feature>